<organism evidence="1 2">
    <name type="scientific">Ambrosia artemisiifolia</name>
    <name type="common">Common ragweed</name>
    <dbReference type="NCBI Taxonomy" id="4212"/>
    <lineage>
        <taxon>Eukaryota</taxon>
        <taxon>Viridiplantae</taxon>
        <taxon>Streptophyta</taxon>
        <taxon>Embryophyta</taxon>
        <taxon>Tracheophyta</taxon>
        <taxon>Spermatophyta</taxon>
        <taxon>Magnoliopsida</taxon>
        <taxon>eudicotyledons</taxon>
        <taxon>Gunneridae</taxon>
        <taxon>Pentapetalae</taxon>
        <taxon>asterids</taxon>
        <taxon>campanulids</taxon>
        <taxon>Asterales</taxon>
        <taxon>Asteraceae</taxon>
        <taxon>Asteroideae</taxon>
        <taxon>Heliantheae alliance</taxon>
        <taxon>Heliantheae</taxon>
        <taxon>Ambrosia</taxon>
    </lineage>
</organism>
<protein>
    <submittedName>
        <fullName evidence="1">Uncharacterized protein</fullName>
    </submittedName>
</protein>
<evidence type="ECO:0000313" key="2">
    <source>
        <dbReference type="Proteomes" id="UP001206925"/>
    </source>
</evidence>
<comment type="caution">
    <text evidence="1">The sequence shown here is derived from an EMBL/GenBank/DDBJ whole genome shotgun (WGS) entry which is preliminary data.</text>
</comment>
<dbReference type="EMBL" id="JAMZMK010006549">
    <property type="protein sequence ID" value="KAI7748349.1"/>
    <property type="molecule type" value="Genomic_DNA"/>
</dbReference>
<accession>A0AAD5CUW4</accession>
<dbReference type="Proteomes" id="UP001206925">
    <property type="component" value="Unassembled WGS sequence"/>
</dbReference>
<name>A0AAD5CUW4_AMBAR</name>
<keyword evidence="2" id="KW-1185">Reference proteome</keyword>
<dbReference type="AlphaFoldDB" id="A0AAD5CUW4"/>
<proteinExistence type="predicted"/>
<gene>
    <name evidence="1" type="ORF">M8C21_014378</name>
</gene>
<evidence type="ECO:0000313" key="1">
    <source>
        <dbReference type="EMBL" id="KAI7748349.1"/>
    </source>
</evidence>
<reference evidence="1" key="1">
    <citation type="submission" date="2022-06" db="EMBL/GenBank/DDBJ databases">
        <title>Uncovering the hologenomic basis of an extraordinary plant invasion.</title>
        <authorList>
            <person name="Bieker V.C."/>
            <person name="Martin M.D."/>
            <person name="Gilbert T."/>
            <person name="Hodgins K."/>
            <person name="Battlay P."/>
            <person name="Petersen B."/>
            <person name="Wilson J."/>
        </authorList>
    </citation>
    <scope>NUCLEOTIDE SEQUENCE</scope>
    <source>
        <strain evidence="1">AA19_3_7</strain>
        <tissue evidence="1">Leaf</tissue>
    </source>
</reference>
<sequence>MLVSAKKKNPLAWDCALRISHGLAYHRLLPFPLLPSPSFSAVPSYVLIRFRSATGTQVRFFFCQ</sequence>